<dbReference type="EMBL" id="JAAQPH010000005">
    <property type="protein sequence ID" value="NIA68666.1"/>
    <property type="molecule type" value="Genomic_DNA"/>
</dbReference>
<feature type="domain" description="HTH lysR-type" evidence="1">
    <location>
        <begin position="14"/>
        <end position="71"/>
    </location>
</feature>
<dbReference type="Gene3D" id="1.10.10.10">
    <property type="entry name" value="Winged helix-like DNA-binding domain superfamily/Winged helix DNA-binding domain"/>
    <property type="match status" value="1"/>
</dbReference>
<dbReference type="InterPro" id="IPR036388">
    <property type="entry name" value="WH-like_DNA-bd_sf"/>
</dbReference>
<dbReference type="Proteomes" id="UP000761264">
    <property type="component" value="Unassembled WGS sequence"/>
</dbReference>
<reference evidence="2" key="1">
    <citation type="submission" date="2020-03" db="EMBL/GenBank/DDBJ databases">
        <title>Genome of Pelagibius litoralis DSM 21314T.</title>
        <authorList>
            <person name="Wang G."/>
        </authorList>
    </citation>
    <scope>NUCLEOTIDE SEQUENCE</scope>
    <source>
        <strain evidence="2">DSM 21314</strain>
    </source>
</reference>
<evidence type="ECO:0000259" key="1">
    <source>
        <dbReference type="PROSITE" id="PS50931"/>
    </source>
</evidence>
<evidence type="ECO:0000313" key="3">
    <source>
        <dbReference type="Proteomes" id="UP000761264"/>
    </source>
</evidence>
<keyword evidence="3" id="KW-1185">Reference proteome</keyword>
<dbReference type="Pfam" id="PF00126">
    <property type="entry name" value="HTH_1"/>
    <property type="match status" value="1"/>
</dbReference>
<dbReference type="PROSITE" id="PS50931">
    <property type="entry name" value="HTH_LYSR"/>
    <property type="match status" value="1"/>
</dbReference>
<protein>
    <submittedName>
        <fullName evidence="2">LysR family transcriptional regulator</fullName>
    </submittedName>
</protein>
<dbReference type="GO" id="GO:0003700">
    <property type="term" value="F:DNA-binding transcription factor activity"/>
    <property type="evidence" value="ECO:0007669"/>
    <property type="project" value="InterPro"/>
</dbReference>
<evidence type="ECO:0000313" key="2">
    <source>
        <dbReference type="EMBL" id="NIA68666.1"/>
    </source>
</evidence>
<gene>
    <name evidence="2" type="ORF">HBA54_08685</name>
</gene>
<accession>A0A967C6W2</accession>
<dbReference type="SUPFAM" id="SSF46785">
    <property type="entry name" value="Winged helix' DNA-binding domain"/>
    <property type="match status" value="1"/>
</dbReference>
<dbReference type="AlphaFoldDB" id="A0A967C6W2"/>
<organism evidence="2 3">
    <name type="scientific">Pelagibius litoralis</name>
    <dbReference type="NCBI Taxonomy" id="374515"/>
    <lineage>
        <taxon>Bacteria</taxon>
        <taxon>Pseudomonadati</taxon>
        <taxon>Pseudomonadota</taxon>
        <taxon>Alphaproteobacteria</taxon>
        <taxon>Rhodospirillales</taxon>
        <taxon>Rhodovibrionaceae</taxon>
        <taxon>Pelagibius</taxon>
    </lineage>
</organism>
<comment type="caution">
    <text evidence="2">The sequence shown here is derived from an EMBL/GenBank/DDBJ whole genome shotgun (WGS) entry which is preliminary data.</text>
</comment>
<dbReference type="InterPro" id="IPR000847">
    <property type="entry name" value="LysR_HTH_N"/>
</dbReference>
<dbReference type="InterPro" id="IPR036390">
    <property type="entry name" value="WH_DNA-bd_sf"/>
</dbReference>
<proteinExistence type="predicted"/>
<sequence length="297" mass="34138">MAVPPTPDDRHPSTLFDILKSFTTLARTLNLSETVEILGVTRQTVRRHIKSLEEMRGIKLLELRNRRYFLTEAGEQHRLEAEEILALAENWLSSRSVRTRSRSNLDRIAYQDANGYSFHAQQHHLSRLWQDGPAMLRSGFDAWCRSELQLEHPAMTQMKPYRLVYRQRRDGWLCVEIGEKSSYATWLGWEWAKSAVGRFSQEDPVGTDFDNFMSQAYPKVFEDGGARLDHICGQIPRTRNGPAIPVRFQRLLLGCVFPDGEPALTLFVARTNQISISGLDLAKLPAMDDELLMEYEI</sequence>
<name>A0A967C6W2_9PROT</name>
<dbReference type="RefSeq" id="WP_167223481.1">
    <property type="nucleotide sequence ID" value="NZ_JAAQPH010000005.1"/>
</dbReference>